<dbReference type="GO" id="GO:0008168">
    <property type="term" value="F:methyltransferase activity"/>
    <property type="evidence" value="ECO:0007669"/>
    <property type="project" value="UniProtKB-KW"/>
</dbReference>
<dbReference type="RefSeq" id="WP_254744443.1">
    <property type="nucleotide sequence ID" value="NZ_JANCLU010000017.1"/>
</dbReference>
<protein>
    <submittedName>
        <fullName evidence="1">TylF/MycF family methyltransferase</fullName>
    </submittedName>
</protein>
<sequence>MSAELNKEGWRKRKRGVPDIRWRAHICCWAAQHGLGLDGDFVECGVHTGILSLTVCHYLSMGSVPKSFWLFDTFEGIPLDGLNEAQRRQASALNRNVYSNVWDLAQRNFAPFPNARLVRGVLPGSLDEARIERIAYLSIDLNHAPAEMATIERLWPKLSLGAIVVIDDYAFRDHEAQYEAWNDFAARQGKMIVTLPTGQGLLIR</sequence>
<keyword evidence="1" id="KW-0489">Methyltransferase</keyword>
<comment type="caution">
    <text evidence="1">The sequence shown here is derived from an EMBL/GenBank/DDBJ whole genome shotgun (WGS) entry which is preliminary data.</text>
</comment>
<dbReference type="GO" id="GO:0032259">
    <property type="term" value="P:methylation"/>
    <property type="evidence" value="ECO:0007669"/>
    <property type="project" value="UniProtKB-KW"/>
</dbReference>
<dbReference type="Gene3D" id="3.40.50.150">
    <property type="entry name" value="Vaccinia Virus protein VP39"/>
    <property type="match status" value="1"/>
</dbReference>
<reference evidence="1 2" key="1">
    <citation type="submission" date="2022-07" db="EMBL/GenBank/DDBJ databases">
        <authorList>
            <person name="Li W.-J."/>
            <person name="Deng Q.-Q."/>
        </authorList>
    </citation>
    <scope>NUCLEOTIDE SEQUENCE [LARGE SCALE GENOMIC DNA]</scope>
    <source>
        <strain evidence="1 2">SYSU M60028</strain>
    </source>
</reference>
<dbReference type="PANTHER" id="PTHR40036:SF1">
    <property type="entry name" value="MACROCIN O-METHYLTRANSFERASE"/>
    <property type="match status" value="1"/>
</dbReference>
<dbReference type="InterPro" id="IPR008884">
    <property type="entry name" value="TylF_MeTrfase"/>
</dbReference>
<keyword evidence="1" id="KW-0808">Transferase</keyword>
<dbReference type="SUPFAM" id="SSF53335">
    <property type="entry name" value="S-adenosyl-L-methionine-dependent methyltransferases"/>
    <property type="match status" value="1"/>
</dbReference>
<name>A0ABT1LF37_9HYPH</name>
<dbReference type="InterPro" id="IPR029063">
    <property type="entry name" value="SAM-dependent_MTases_sf"/>
</dbReference>
<keyword evidence="2" id="KW-1185">Reference proteome</keyword>
<evidence type="ECO:0000313" key="1">
    <source>
        <dbReference type="EMBL" id="MCP8940105.1"/>
    </source>
</evidence>
<proteinExistence type="predicted"/>
<evidence type="ECO:0000313" key="2">
    <source>
        <dbReference type="Proteomes" id="UP001205890"/>
    </source>
</evidence>
<dbReference type="EMBL" id="JANCLU010000017">
    <property type="protein sequence ID" value="MCP8940105.1"/>
    <property type="molecule type" value="Genomic_DNA"/>
</dbReference>
<organism evidence="1 2">
    <name type="scientific">Alsobacter ponti</name>
    <dbReference type="NCBI Taxonomy" id="2962936"/>
    <lineage>
        <taxon>Bacteria</taxon>
        <taxon>Pseudomonadati</taxon>
        <taxon>Pseudomonadota</taxon>
        <taxon>Alphaproteobacteria</taxon>
        <taxon>Hyphomicrobiales</taxon>
        <taxon>Alsobacteraceae</taxon>
        <taxon>Alsobacter</taxon>
    </lineage>
</organism>
<accession>A0ABT1LF37</accession>
<gene>
    <name evidence="1" type="ORF">NK718_16380</name>
</gene>
<dbReference type="Proteomes" id="UP001205890">
    <property type="component" value="Unassembled WGS sequence"/>
</dbReference>
<dbReference type="PANTHER" id="PTHR40036">
    <property type="entry name" value="MACROCIN O-METHYLTRANSFERASE"/>
    <property type="match status" value="1"/>
</dbReference>
<dbReference type="Pfam" id="PF05711">
    <property type="entry name" value="TylF"/>
    <property type="match status" value="1"/>
</dbReference>